<dbReference type="Gramene" id="TraesCS7B03G0658600.1">
    <property type="protein sequence ID" value="TraesCS7B03G0658600.1.CDS1"/>
    <property type="gene ID" value="TraesCS7B03G0658600"/>
</dbReference>
<reference evidence="9" key="2">
    <citation type="submission" date="2018-10" db="UniProtKB">
        <authorList>
            <consortium name="EnsemblPlants"/>
        </authorList>
    </citation>
    <scope>IDENTIFICATION</scope>
</reference>
<evidence type="ECO:0000313" key="9">
    <source>
        <dbReference type="EnsemblPlants" id="TraesCS7B02G234800.1.cds1"/>
    </source>
</evidence>
<dbReference type="Gramene" id="TraesSTA7B03G04156060.1">
    <property type="protein sequence ID" value="TraesSTA7B03G04156060.1.CDS1"/>
    <property type="gene ID" value="TraesSTA7B03G04156060"/>
</dbReference>
<evidence type="ECO:0000256" key="8">
    <source>
        <dbReference type="SAM" id="SignalP"/>
    </source>
</evidence>
<evidence type="ECO:0000256" key="5">
    <source>
        <dbReference type="ARBA" id="ARBA00023180"/>
    </source>
</evidence>
<feature type="signal peptide" evidence="8">
    <location>
        <begin position="1"/>
        <end position="24"/>
    </location>
</feature>
<evidence type="ECO:0000256" key="4">
    <source>
        <dbReference type="ARBA" id="ARBA00022729"/>
    </source>
</evidence>
<feature type="region of interest" description="Disordered" evidence="7">
    <location>
        <begin position="44"/>
        <end position="82"/>
    </location>
</feature>
<protein>
    <submittedName>
        <fullName evidence="9">Uncharacterized protein</fullName>
    </submittedName>
</protein>
<name>A0A3B6SGR5_WHEAT</name>
<evidence type="ECO:0000256" key="1">
    <source>
        <dbReference type="ARBA" id="ARBA00004613"/>
    </source>
</evidence>
<reference evidence="9" key="1">
    <citation type="submission" date="2018-08" db="EMBL/GenBank/DDBJ databases">
        <authorList>
            <person name="Rossello M."/>
        </authorList>
    </citation>
    <scope>NUCLEOTIDE SEQUENCE [LARGE SCALE GENOMIC DNA]</scope>
    <source>
        <strain evidence="9">cv. Chinese Spring</strain>
    </source>
</reference>
<dbReference type="Gramene" id="TraesLAC7B03G04105720.1">
    <property type="protein sequence ID" value="TraesLAC7B03G04105720.1.CDS1"/>
    <property type="gene ID" value="TraesLAC7B03G04105720"/>
</dbReference>
<dbReference type="Gramene" id="TraesSYM7B03G04208090.1">
    <property type="protein sequence ID" value="TraesSYM7B03G04208090.1.CDS1"/>
    <property type="gene ID" value="TraesSYM7B03G04208090"/>
</dbReference>
<organism evidence="9">
    <name type="scientific">Triticum aestivum</name>
    <name type="common">Wheat</name>
    <dbReference type="NCBI Taxonomy" id="4565"/>
    <lineage>
        <taxon>Eukaryota</taxon>
        <taxon>Viridiplantae</taxon>
        <taxon>Streptophyta</taxon>
        <taxon>Embryophyta</taxon>
        <taxon>Tracheophyta</taxon>
        <taxon>Spermatophyta</taxon>
        <taxon>Magnoliopsida</taxon>
        <taxon>Liliopsida</taxon>
        <taxon>Poales</taxon>
        <taxon>Poaceae</taxon>
        <taxon>BOP clade</taxon>
        <taxon>Pooideae</taxon>
        <taxon>Triticodae</taxon>
        <taxon>Triticeae</taxon>
        <taxon>Triticinae</taxon>
        <taxon>Triticum</taxon>
    </lineage>
</organism>
<dbReference type="Gramene" id="TraesJAG7B03G04142580.1">
    <property type="protein sequence ID" value="TraesJAG7B03G04142580.1.CDS1"/>
    <property type="gene ID" value="TraesJAG7B03G04142580"/>
</dbReference>
<dbReference type="GO" id="GO:0005576">
    <property type="term" value="C:extracellular region"/>
    <property type="evidence" value="ECO:0007669"/>
    <property type="project" value="UniProtKB-SubCell"/>
</dbReference>
<dbReference type="PANTHER" id="PTHR33869:SF17">
    <property type="entry name" value="OS06G0534200 PROTEIN"/>
    <property type="match status" value="1"/>
</dbReference>
<dbReference type="Gramene" id="TraesJUL7B03G04199100.1">
    <property type="protein sequence ID" value="TraesJUL7B03G04199100.1.CDS1"/>
    <property type="gene ID" value="TraesJUL7B03G04199100"/>
</dbReference>
<evidence type="ECO:0000256" key="6">
    <source>
        <dbReference type="ARBA" id="ARBA00023278"/>
    </source>
</evidence>
<dbReference type="Gramene" id="TraesCS7B02G234800.1">
    <property type="protein sequence ID" value="TraesCS7B02G234800.1.cds1"/>
    <property type="gene ID" value="TraesCS7B02G234800"/>
</dbReference>
<sequence>MKLVMCLCVFIILVIASSPIPVSGDRPLMLGRRWLQDAVVIGGSPTTTAASTTGTLPRDAEPDISVDRSKRLSPGGSNPQHH</sequence>
<evidence type="ECO:0000256" key="2">
    <source>
        <dbReference type="ARBA" id="ARBA00005416"/>
    </source>
</evidence>
<dbReference type="Gramene" id="TraesRN7B0100661900.1">
    <property type="protein sequence ID" value="TraesRN7B0100661900.1"/>
    <property type="gene ID" value="TraesRN7B0100661900"/>
</dbReference>
<dbReference type="Gramene" id="TraesPARA_EIv1.0_2430990.1">
    <property type="protein sequence ID" value="TraesPARA_EIv1.0_2430990.1.CDS1"/>
    <property type="gene ID" value="TraesPARA_EIv1.0_2430990"/>
</dbReference>
<dbReference type="Gramene" id="TraesMAC7B03G04155170.1">
    <property type="protein sequence ID" value="TraesMAC7B03G04155170.1.CDS1"/>
    <property type="gene ID" value="TraesMAC7B03G04155170"/>
</dbReference>
<dbReference type="Gramene" id="TraesROB_scaffold_062347_01G000300.1">
    <property type="protein sequence ID" value="TraesROB_scaffold_062347_01G000300.1"/>
    <property type="gene ID" value="TraesROB_scaffold_062347_01G000300"/>
</dbReference>
<evidence type="ECO:0000256" key="3">
    <source>
        <dbReference type="ARBA" id="ARBA00022525"/>
    </source>
</evidence>
<keyword evidence="3" id="KW-0964">Secreted</keyword>
<dbReference type="Gramene" id="TraesNOR7B03G04206360.1">
    <property type="protein sequence ID" value="TraesNOR7B03G04206360.1.CDS1"/>
    <property type="gene ID" value="TraesNOR7B03G04206360"/>
</dbReference>
<dbReference type="Gramene" id="TraesCLE_scaffold_147769_01G000100.1">
    <property type="protein sequence ID" value="TraesCLE_scaffold_147769_01G000100.1"/>
    <property type="gene ID" value="TraesCLE_scaffold_147769_01G000100"/>
</dbReference>
<comment type="similarity">
    <text evidence="2">Belongs to the CLV3/ESR signal peptide family.</text>
</comment>
<proteinExistence type="inferred from homology"/>
<evidence type="ECO:0000256" key="7">
    <source>
        <dbReference type="SAM" id="MobiDB-lite"/>
    </source>
</evidence>
<accession>A0A3B6SGR5</accession>
<keyword evidence="5" id="KW-0325">Glycoprotein</keyword>
<dbReference type="AlphaFoldDB" id="A0A3B6SGR5"/>
<feature type="chain" id="PRO_5043180516" evidence="8">
    <location>
        <begin position="25"/>
        <end position="82"/>
    </location>
</feature>
<dbReference type="Gramene" id="TraesLDM7B03G04163530.1">
    <property type="protein sequence ID" value="TraesLDM7B03G04163530.1.CDS1"/>
    <property type="gene ID" value="TraesLDM7B03G04163530"/>
</dbReference>
<keyword evidence="4 8" id="KW-0732">Signal</keyword>
<dbReference type="Gramene" id="TraesARI7B03G04131780.1">
    <property type="protein sequence ID" value="TraesARI7B03G04131780.1.CDS1"/>
    <property type="gene ID" value="TraesARI7B03G04131780"/>
</dbReference>
<dbReference type="GO" id="GO:0033612">
    <property type="term" value="F:receptor serine/threonine kinase binding"/>
    <property type="evidence" value="ECO:0000318"/>
    <property type="project" value="GO_Central"/>
</dbReference>
<dbReference type="PANTHER" id="PTHR33869">
    <property type="entry name" value="CLAVATA3/ESR (CLE)-RELATED PROTEIN 3"/>
    <property type="match status" value="1"/>
</dbReference>
<dbReference type="Proteomes" id="UP000019116">
    <property type="component" value="Chromosome 7B"/>
</dbReference>
<feature type="compositionally biased region" description="Low complexity" evidence="7">
    <location>
        <begin position="44"/>
        <end position="55"/>
    </location>
</feature>
<keyword evidence="10" id="KW-1185">Reference proteome</keyword>
<dbReference type="EnsemblPlants" id="TraesCS7B02G234800.1">
    <property type="protein sequence ID" value="TraesCS7B02G234800.1.cds1"/>
    <property type="gene ID" value="TraesCS7B02G234800"/>
</dbReference>
<dbReference type="Gramene" id="TraesWEE_scaffold_059187_01G000300.1">
    <property type="protein sequence ID" value="TraesWEE_scaffold_059187_01G000300.1"/>
    <property type="gene ID" value="TraesWEE_scaffold_059187_01G000300"/>
</dbReference>
<dbReference type="InterPro" id="IPR039616">
    <property type="entry name" value="CLE1-4"/>
</dbReference>
<evidence type="ECO:0000313" key="10">
    <source>
        <dbReference type="Proteomes" id="UP000019116"/>
    </source>
</evidence>
<feature type="compositionally biased region" description="Basic and acidic residues" evidence="7">
    <location>
        <begin position="58"/>
        <end position="70"/>
    </location>
</feature>
<dbReference type="OrthoDB" id="691169at2759"/>
<comment type="subcellular location">
    <subcellularLocation>
        <location evidence="1">Secreted</location>
    </subcellularLocation>
</comment>
<keyword evidence="6" id="KW-0379">Hydroxylation</keyword>
<dbReference type="Gramene" id="TraesCAD_scaffold_066540_01G000100.1">
    <property type="protein sequence ID" value="TraesCAD_scaffold_066540_01G000100.1"/>
    <property type="gene ID" value="TraesCAD_scaffold_066540_01G000100"/>
</dbReference>
<dbReference type="OMA" id="PLMGRRW"/>